<feature type="binding site" evidence="6">
    <location>
        <position position="68"/>
    </location>
    <ligand>
        <name>Mg(2+)</name>
        <dbReference type="ChEBI" id="CHEBI:18420"/>
        <label>1</label>
    </ligand>
</feature>
<feature type="binding site" evidence="6">
    <location>
        <position position="195"/>
    </location>
    <ligand>
        <name>substrate</name>
    </ligand>
</feature>
<dbReference type="PANTHER" id="PTHR43028">
    <property type="entry name" value="3'(2'),5'-BISPHOSPHATE NUCLEOTIDASE 1"/>
    <property type="match status" value="1"/>
</dbReference>
<keyword evidence="5 6" id="KW-0472">Membrane</keyword>
<keyword evidence="6 7" id="KW-0460">Magnesium</keyword>
<comment type="catalytic activity">
    <reaction evidence="6">
        <text>adenosine 3',5'-bisphosphate + H2O = AMP + phosphate</text>
        <dbReference type="Rhea" id="RHEA:10040"/>
        <dbReference type="ChEBI" id="CHEBI:15377"/>
        <dbReference type="ChEBI" id="CHEBI:43474"/>
        <dbReference type="ChEBI" id="CHEBI:58343"/>
        <dbReference type="ChEBI" id="CHEBI:456215"/>
        <dbReference type="EC" id="3.1.3.7"/>
    </reaction>
</comment>
<feature type="binding site" evidence="7">
    <location>
        <position position="46"/>
    </location>
    <ligand>
        <name>Mg(2+)</name>
        <dbReference type="ChEBI" id="CHEBI:18420"/>
        <label>1</label>
        <note>catalytic</note>
    </ligand>
</feature>
<feature type="binding site" evidence="6">
    <location>
        <position position="66"/>
    </location>
    <ligand>
        <name>Mg(2+)</name>
        <dbReference type="ChEBI" id="CHEBI:18420"/>
        <label>1</label>
    </ligand>
</feature>
<comment type="function">
    <text evidence="6">Converts adenosine-3',5'-bisphosphate (PAP) to AMP.</text>
</comment>
<dbReference type="GO" id="GO:0000103">
    <property type="term" value="P:sulfate assimilation"/>
    <property type="evidence" value="ECO:0007669"/>
    <property type="project" value="TreeGrafter"/>
</dbReference>
<feature type="binding site" evidence="7">
    <location>
        <position position="66"/>
    </location>
    <ligand>
        <name>Mg(2+)</name>
        <dbReference type="ChEBI" id="CHEBI:18420"/>
        <label>1</label>
        <note>catalytic</note>
    </ligand>
</feature>
<keyword evidence="3 6" id="KW-0997">Cell inner membrane</keyword>
<dbReference type="InterPro" id="IPR050725">
    <property type="entry name" value="CysQ/Inositol_MonoPase"/>
</dbReference>
<dbReference type="InterPro" id="IPR000760">
    <property type="entry name" value="Inositol_monophosphatase-like"/>
</dbReference>
<comment type="subcellular location">
    <subcellularLocation>
        <location evidence="6">Cell inner membrane</location>
        <topology evidence="6">Peripheral membrane protein</topology>
        <orientation evidence="6">Cytoplasmic side</orientation>
    </subcellularLocation>
</comment>
<feature type="binding site" evidence="6">
    <location>
        <position position="46"/>
    </location>
    <ligand>
        <name>Mg(2+)</name>
        <dbReference type="ChEBI" id="CHEBI:18420"/>
        <label>1</label>
    </ligand>
</feature>
<evidence type="ECO:0000313" key="9">
    <source>
        <dbReference type="Proteomes" id="UP000242763"/>
    </source>
</evidence>
<dbReference type="GO" id="GO:0050427">
    <property type="term" value="P:3'-phosphoadenosine 5'-phosphosulfate metabolic process"/>
    <property type="evidence" value="ECO:0007669"/>
    <property type="project" value="TreeGrafter"/>
</dbReference>
<comment type="cofactor">
    <cofactor evidence="6 7">
        <name>Mg(2+)</name>
        <dbReference type="ChEBI" id="CHEBI:18420"/>
    </cofactor>
</comment>
<dbReference type="HAMAP" id="MF_02095">
    <property type="entry name" value="CysQ"/>
    <property type="match status" value="1"/>
</dbReference>
<dbReference type="InterPro" id="IPR020550">
    <property type="entry name" value="Inositol_monophosphatase_CS"/>
</dbReference>
<proteinExistence type="inferred from homology"/>
<dbReference type="GO" id="GO:0000287">
    <property type="term" value="F:magnesium ion binding"/>
    <property type="evidence" value="ECO:0007669"/>
    <property type="project" value="UniProtKB-UniRule"/>
</dbReference>
<feature type="binding site" evidence="7">
    <location>
        <position position="69"/>
    </location>
    <ligand>
        <name>Mg(2+)</name>
        <dbReference type="ChEBI" id="CHEBI:18420"/>
        <label>1</label>
        <note>catalytic</note>
    </ligand>
</feature>
<dbReference type="Proteomes" id="UP000242763">
    <property type="component" value="Unassembled WGS sequence"/>
</dbReference>
<dbReference type="PROSITE" id="PS00630">
    <property type="entry name" value="IMP_2"/>
    <property type="match status" value="1"/>
</dbReference>
<dbReference type="GO" id="GO:0008441">
    <property type="term" value="F:3'(2'),5'-bisphosphate nucleotidase activity"/>
    <property type="evidence" value="ECO:0007669"/>
    <property type="project" value="UniProtKB-UniRule"/>
</dbReference>
<protein>
    <recommendedName>
        <fullName evidence="6">3'(2'),5'-bisphosphate nucleotidase CysQ</fullName>
        <ecNumber evidence="6">3.1.3.7</ecNumber>
    </recommendedName>
    <alternativeName>
        <fullName evidence="6">3'(2'),5-bisphosphonucleoside 3'(2')-phosphohydrolase</fullName>
    </alternativeName>
    <alternativeName>
        <fullName evidence="6">3'-phosphoadenosine 5'-phosphate phosphatase</fullName>
        <shortName evidence="6">PAP phosphatase</shortName>
    </alternativeName>
</protein>
<dbReference type="EC" id="3.1.3.7" evidence="6"/>
<evidence type="ECO:0000256" key="5">
    <source>
        <dbReference type="ARBA" id="ARBA00023136"/>
    </source>
</evidence>
<keyword evidence="6 7" id="KW-0479">Metal-binding</keyword>
<evidence type="ECO:0000256" key="4">
    <source>
        <dbReference type="ARBA" id="ARBA00022801"/>
    </source>
</evidence>
<comment type="similarity">
    <text evidence="1 6">Belongs to the inositol monophosphatase superfamily. CysQ family.</text>
</comment>
<dbReference type="EMBL" id="FORF01000001">
    <property type="protein sequence ID" value="SFI38184.1"/>
    <property type="molecule type" value="Genomic_DNA"/>
</dbReference>
<evidence type="ECO:0000256" key="1">
    <source>
        <dbReference type="ARBA" id="ARBA00005289"/>
    </source>
</evidence>
<dbReference type="InterPro" id="IPR006240">
    <property type="entry name" value="CysQ"/>
</dbReference>
<evidence type="ECO:0000256" key="6">
    <source>
        <dbReference type="HAMAP-Rule" id="MF_02095"/>
    </source>
</evidence>
<dbReference type="SUPFAM" id="SSF56655">
    <property type="entry name" value="Carbohydrate phosphatase"/>
    <property type="match status" value="1"/>
</dbReference>
<feature type="binding site" evidence="6">
    <location>
        <position position="69"/>
    </location>
    <ligand>
        <name>Mg(2+)</name>
        <dbReference type="ChEBI" id="CHEBI:18420"/>
        <label>2</label>
    </ligand>
</feature>
<dbReference type="GO" id="GO:0046854">
    <property type="term" value="P:phosphatidylinositol phosphate biosynthetic process"/>
    <property type="evidence" value="ECO:0007669"/>
    <property type="project" value="InterPro"/>
</dbReference>
<feature type="binding site" evidence="7">
    <location>
        <position position="68"/>
    </location>
    <ligand>
        <name>Mg(2+)</name>
        <dbReference type="ChEBI" id="CHEBI:18420"/>
        <label>1</label>
        <note>catalytic</note>
    </ligand>
</feature>
<gene>
    <name evidence="6" type="primary">cysQ</name>
    <name evidence="8" type="ORF">SAMN03080618_00318</name>
</gene>
<dbReference type="Gene3D" id="3.40.190.80">
    <property type="match status" value="1"/>
</dbReference>
<dbReference type="Gene3D" id="3.30.540.10">
    <property type="entry name" value="Fructose-1,6-Bisphosphatase, subunit A, domain 1"/>
    <property type="match status" value="1"/>
</dbReference>
<feature type="binding site" evidence="7">
    <location>
        <position position="195"/>
    </location>
    <ligand>
        <name>Mg(2+)</name>
        <dbReference type="ChEBI" id="CHEBI:18420"/>
        <label>1</label>
        <note>catalytic</note>
    </ligand>
</feature>
<dbReference type="STRING" id="1121003.SAMN03080618_00318"/>
<reference evidence="9" key="1">
    <citation type="submission" date="2016-10" db="EMBL/GenBank/DDBJ databases">
        <authorList>
            <person name="Varghese N."/>
            <person name="Submissions S."/>
        </authorList>
    </citation>
    <scope>NUCLEOTIDE SEQUENCE [LARGE SCALE GENOMIC DNA]</scope>
    <source>
        <strain evidence="9">DSM 21857</strain>
    </source>
</reference>
<dbReference type="CDD" id="cd01638">
    <property type="entry name" value="CysQ"/>
    <property type="match status" value="1"/>
</dbReference>
<feature type="binding site" evidence="6">
    <location>
        <position position="195"/>
    </location>
    <ligand>
        <name>Mg(2+)</name>
        <dbReference type="ChEBI" id="CHEBI:18420"/>
        <label>2</label>
    </ligand>
</feature>
<dbReference type="PANTHER" id="PTHR43028:SF5">
    <property type="entry name" value="3'(2'),5'-BISPHOSPHATE NUCLEOTIDASE 1"/>
    <property type="match status" value="1"/>
</dbReference>
<evidence type="ECO:0000256" key="2">
    <source>
        <dbReference type="ARBA" id="ARBA00022475"/>
    </source>
</evidence>
<evidence type="ECO:0000313" key="8">
    <source>
        <dbReference type="EMBL" id="SFI38184.1"/>
    </source>
</evidence>
<keyword evidence="2 6" id="KW-1003">Cell membrane</keyword>
<evidence type="ECO:0000256" key="7">
    <source>
        <dbReference type="PIRSR" id="PIRSR600760-2"/>
    </source>
</evidence>
<dbReference type="Pfam" id="PF00459">
    <property type="entry name" value="Inositol_P"/>
    <property type="match status" value="1"/>
</dbReference>
<name>A0A1I3HR25_9HYPH</name>
<keyword evidence="9" id="KW-1185">Reference proteome</keyword>
<dbReference type="AlphaFoldDB" id="A0A1I3HR25"/>
<feature type="binding site" evidence="6">
    <location>
        <begin position="68"/>
        <end position="71"/>
    </location>
    <ligand>
        <name>substrate</name>
    </ligand>
</feature>
<organism evidence="8 9">
    <name type="scientific">Aquamicrobium aerolatum DSM 21857</name>
    <dbReference type="NCBI Taxonomy" id="1121003"/>
    <lineage>
        <taxon>Bacteria</taxon>
        <taxon>Pseudomonadati</taxon>
        <taxon>Pseudomonadota</taxon>
        <taxon>Alphaproteobacteria</taxon>
        <taxon>Hyphomicrobiales</taxon>
        <taxon>Phyllobacteriaceae</taxon>
        <taxon>Aerobium</taxon>
    </lineage>
</organism>
<dbReference type="GO" id="GO:0005886">
    <property type="term" value="C:plasma membrane"/>
    <property type="evidence" value="ECO:0007669"/>
    <property type="project" value="UniProtKB-SubCell"/>
</dbReference>
<feature type="binding site" evidence="6">
    <location>
        <position position="66"/>
    </location>
    <ligand>
        <name>Mg(2+)</name>
        <dbReference type="ChEBI" id="CHEBI:18420"/>
        <label>2</label>
    </ligand>
</feature>
<feature type="binding site" evidence="6">
    <location>
        <position position="46"/>
    </location>
    <ligand>
        <name>substrate</name>
    </ligand>
</feature>
<dbReference type="NCBIfam" id="TIGR01331">
    <property type="entry name" value="bisphos_cysQ"/>
    <property type="match status" value="1"/>
</dbReference>
<accession>A0A1I3HR25</accession>
<sequence length="245" mass="26239">MEICREGFEADSKDDDSPVTRADREAEVIILTGLRECFPETPIVAEEEISAGAQPQLDGAAFFLVDPLDGTREFVAGKDDFTVNIALIRQGMPVAGVVYAPARNLLYSGASGIAERVTTDQAHQPLARSVISARLPACPLLIVASRSHRTAETDRYIEQHEAFECVSVGSSLKFCLLASGEADLYPRMGRTMQWDTAAGDAVLRAAGGMTTTLDGRPFIYGPGTAPGDDTFANPHFIARGLCSEA</sequence>
<evidence type="ECO:0000256" key="3">
    <source>
        <dbReference type="ARBA" id="ARBA00022519"/>
    </source>
</evidence>
<keyword evidence="4 6" id="KW-0378">Hydrolase</keyword>
<dbReference type="PRINTS" id="PR00377">
    <property type="entry name" value="IMPHPHTASES"/>
</dbReference>